<organism evidence="4 5">
    <name type="scientific">Sphaeroforma arctica JP610</name>
    <dbReference type="NCBI Taxonomy" id="667725"/>
    <lineage>
        <taxon>Eukaryota</taxon>
        <taxon>Ichthyosporea</taxon>
        <taxon>Ichthyophonida</taxon>
        <taxon>Sphaeroforma</taxon>
    </lineage>
</organism>
<dbReference type="GO" id="GO:0005524">
    <property type="term" value="F:ATP binding"/>
    <property type="evidence" value="ECO:0007669"/>
    <property type="project" value="UniProtKB-KW"/>
</dbReference>
<dbReference type="FunFam" id="2.60.34.10:FF:000012">
    <property type="entry name" value="Heat shock 70 kDa protein"/>
    <property type="match status" value="1"/>
</dbReference>
<evidence type="ECO:0000256" key="1">
    <source>
        <dbReference type="ARBA" id="ARBA00007381"/>
    </source>
</evidence>
<dbReference type="eggNOG" id="KOG0100">
    <property type="taxonomic scope" value="Eukaryota"/>
</dbReference>
<dbReference type="InterPro" id="IPR029048">
    <property type="entry name" value="HSP70_C_sf"/>
</dbReference>
<dbReference type="Gene3D" id="1.20.1270.10">
    <property type="match status" value="1"/>
</dbReference>
<accession>A0A0L0EYP0</accession>
<dbReference type="GeneID" id="25918472"/>
<dbReference type="Pfam" id="PF00012">
    <property type="entry name" value="HSP70"/>
    <property type="match status" value="1"/>
</dbReference>
<protein>
    <recommendedName>
        <fullName evidence="6">Hsp70-like protein</fullName>
    </recommendedName>
</protein>
<dbReference type="RefSeq" id="XP_014143421.1">
    <property type="nucleotide sequence ID" value="XM_014287946.1"/>
</dbReference>
<dbReference type="GO" id="GO:0140662">
    <property type="term" value="F:ATP-dependent protein folding chaperone"/>
    <property type="evidence" value="ECO:0007669"/>
    <property type="project" value="InterPro"/>
</dbReference>
<dbReference type="SUPFAM" id="SSF100920">
    <property type="entry name" value="Heat shock protein 70kD (HSP70), peptide-binding domain"/>
    <property type="match status" value="1"/>
</dbReference>
<keyword evidence="5" id="KW-1185">Reference proteome</keyword>
<dbReference type="AlphaFoldDB" id="A0A0L0EYP0"/>
<dbReference type="STRING" id="667725.A0A0L0EYP0"/>
<dbReference type="OrthoDB" id="2401965at2759"/>
<dbReference type="Gene3D" id="2.60.34.10">
    <property type="entry name" value="Substrate Binding Domain Of DNAk, Chain A, domain 1"/>
    <property type="match status" value="1"/>
</dbReference>
<feature type="non-terminal residue" evidence="4">
    <location>
        <position position="216"/>
    </location>
</feature>
<keyword evidence="2" id="KW-0547">Nucleotide-binding</keyword>
<sequence>MTKVIPRNNNIPTKKSQIFSTAADNQPVVTLKIYEGERSMTKDNHLLGQFDLTGIPPAPRGVPQVEVTFELDANGLLIVSAEEKGSGTKNQITVTNDQNRFTPEDIEKMIADAEKFAEADKAIKERVDLKNDLEGMAYSVRSQIEDEDKIGSKLSEDDKERIRNAVDEAVEFLDSNPEAELEDLRTQKSTLEGVVHPIMAKVYESAGADDTSHDSG</sequence>
<evidence type="ECO:0000313" key="5">
    <source>
        <dbReference type="Proteomes" id="UP000054560"/>
    </source>
</evidence>
<gene>
    <name evidence="4" type="ORF">SARC_17968</name>
</gene>
<dbReference type="PANTHER" id="PTHR19375">
    <property type="entry name" value="HEAT SHOCK PROTEIN 70KDA"/>
    <property type="match status" value="1"/>
</dbReference>
<evidence type="ECO:0000256" key="3">
    <source>
        <dbReference type="ARBA" id="ARBA00022840"/>
    </source>
</evidence>
<evidence type="ECO:0000313" key="4">
    <source>
        <dbReference type="EMBL" id="KNC69519.1"/>
    </source>
</evidence>
<comment type="similarity">
    <text evidence="1">Belongs to the heat shock protein 70 family.</text>
</comment>
<dbReference type="InterPro" id="IPR013126">
    <property type="entry name" value="Hsp_70_fam"/>
</dbReference>
<dbReference type="Proteomes" id="UP000054560">
    <property type="component" value="Unassembled WGS sequence"/>
</dbReference>
<name>A0A0L0EYP0_9EUKA</name>
<keyword evidence="3" id="KW-0067">ATP-binding</keyword>
<reference evidence="4 5" key="1">
    <citation type="submission" date="2011-02" db="EMBL/GenBank/DDBJ databases">
        <title>The Genome Sequence of Sphaeroforma arctica JP610.</title>
        <authorList>
            <consortium name="The Broad Institute Genome Sequencing Platform"/>
            <person name="Russ C."/>
            <person name="Cuomo C."/>
            <person name="Young S.K."/>
            <person name="Zeng Q."/>
            <person name="Gargeya S."/>
            <person name="Alvarado L."/>
            <person name="Berlin A."/>
            <person name="Chapman S.B."/>
            <person name="Chen Z."/>
            <person name="Freedman E."/>
            <person name="Gellesch M."/>
            <person name="Goldberg J."/>
            <person name="Griggs A."/>
            <person name="Gujja S."/>
            <person name="Heilman E."/>
            <person name="Heiman D."/>
            <person name="Howarth C."/>
            <person name="Mehta T."/>
            <person name="Neiman D."/>
            <person name="Pearson M."/>
            <person name="Roberts A."/>
            <person name="Saif S."/>
            <person name="Shea T."/>
            <person name="Shenoy N."/>
            <person name="Sisk P."/>
            <person name="Stolte C."/>
            <person name="Sykes S."/>
            <person name="White J."/>
            <person name="Yandava C."/>
            <person name="Burger G."/>
            <person name="Gray M.W."/>
            <person name="Holland P.W.H."/>
            <person name="King N."/>
            <person name="Lang F.B.F."/>
            <person name="Roger A.J."/>
            <person name="Ruiz-Trillo I."/>
            <person name="Haas B."/>
            <person name="Nusbaum C."/>
            <person name="Birren B."/>
        </authorList>
    </citation>
    <scope>NUCLEOTIDE SEQUENCE [LARGE SCALE GENOMIC DNA]</scope>
    <source>
        <strain evidence="4 5">JP610</strain>
    </source>
</reference>
<evidence type="ECO:0000256" key="2">
    <source>
        <dbReference type="ARBA" id="ARBA00022741"/>
    </source>
</evidence>
<proteinExistence type="inferred from homology"/>
<dbReference type="EMBL" id="KQ254624">
    <property type="protein sequence ID" value="KNC69519.1"/>
    <property type="molecule type" value="Genomic_DNA"/>
</dbReference>
<evidence type="ECO:0008006" key="6">
    <source>
        <dbReference type="Google" id="ProtNLM"/>
    </source>
</evidence>
<dbReference type="InterPro" id="IPR029047">
    <property type="entry name" value="HSP70_peptide-bd_sf"/>
</dbReference>
<dbReference type="SUPFAM" id="SSF100934">
    <property type="entry name" value="Heat shock protein 70kD (HSP70), C-terminal subdomain"/>
    <property type="match status" value="1"/>
</dbReference>